<comment type="caution">
    <text evidence="5">The sequence shown here is derived from an EMBL/GenBank/DDBJ whole genome shotgun (WGS) entry which is preliminary data.</text>
</comment>
<dbReference type="Pfam" id="PF00076">
    <property type="entry name" value="RRM_1"/>
    <property type="match status" value="1"/>
</dbReference>
<accession>A0A9P6WBP2</accession>
<feature type="compositionally biased region" description="Basic and acidic residues" evidence="3">
    <location>
        <begin position="90"/>
        <end position="110"/>
    </location>
</feature>
<feature type="compositionally biased region" description="Basic and acidic residues" evidence="3">
    <location>
        <begin position="318"/>
        <end position="333"/>
    </location>
</feature>
<feature type="compositionally biased region" description="Basic and acidic residues" evidence="3">
    <location>
        <begin position="29"/>
        <end position="46"/>
    </location>
</feature>
<feature type="region of interest" description="Disordered" evidence="3">
    <location>
        <begin position="318"/>
        <end position="421"/>
    </location>
</feature>
<evidence type="ECO:0000313" key="6">
    <source>
        <dbReference type="Proteomes" id="UP000750334"/>
    </source>
</evidence>
<dbReference type="SUPFAM" id="SSF54928">
    <property type="entry name" value="RNA-binding domain, RBD"/>
    <property type="match status" value="2"/>
</dbReference>
<dbReference type="Gene3D" id="3.30.70.330">
    <property type="match status" value="2"/>
</dbReference>
<evidence type="ECO:0000259" key="4">
    <source>
        <dbReference type="PROSITE" id="PS50102"/>
    </source>
</evidence>
<evidence type="ECO:0000256" key="2">
    <source>
        <dbReference type="PROSITE-ProRule" id="PRU00176"/>
    </source>
</evidence>
<name>A0A9P6WBP2_MAUEX</name>
<sequence length="421" mass="47645">MTEAENKKVTMEEKPETTTEVEKPVIDEAEKIEKALQDPTKKRKAEDEIEIDINSSVPLSKKQKRMLRRGKITLEELNAKYNIDASSISEFEKEQKEAKEKKLNKDKDGNNDTEATDDADSEKKKVKKETFGVWIGNLSFDTTKEDLIRFIRAKTKDDEDEANRVDEKDIVRVKLPLASNEGKQIKNKGFCYMDFATEAKMLAVVKLSENQLNGRNLLIKNSKSFEGRPDKEDLVASSKNPPSRILFVGNLSFDTTEDQLKSHFQHCGDITKIRMATFQDSGKCKGFAFVDFKEEASATKALKDKTCRKLALRPIRMEYGEDRSKRQVTKRPDQQSQGSNSRGGNFTRKPFDIANESHPSSRSNNNQNDSKPALKKNNSYKNRTNAKLGKNNRLKSSIALSSAQRGSAAIVPSQGKKMKFD</sequence>
<evidence type="ECO:0000256" key="3">
    <source>
        <dbReference type="SAM" id="MobiDB-lite"/>
    </source>
</evidence>
<dbReference type="EMBL" id="PUHR01000047">
    <property type="protein sequence ID" value="KAG0669215.1"/>
    <property type="molecule type" value="Genomic_DNA"/>
</dbReference>
<dbReference type="GO" id="GO:0003723">
    <property type="term" value="F:RNA binding"/>
    <property type="evidence" value="ECO:0007669"/>
    <property type="project" value="UniProtKB-UniRule"/>
</dbReference>
<feature type="region of interest" description="Disordered" evidence="3">
    <location>
        <begin position="1"/>
        <end position="24"/>
    </location>
</feature>
<dbReference type="PANTHER" id="PTHR23236:SF95">
    <property type="entry name" value="NUCLEOLAR PROTEIN 13"/>
    <property type="match status" value="1"/>
</dbReference>
<proteinExistence type="predicted"/>
<feature type="region of interest" description="Disordered" evidence="3">
    <location>
        <begin position="29"/>
        <end position="48"/>
    </location>
</feature>
<organism evidence="5 6">
    <name type="scientific">Maudiozyma exigua</name>
    <name type="common">Yeast</name>
    <name type="synonym">Kazachstania exigua</name>
    <dbReference type="NCBI Taxonomy" id="34358"/>
    <lineage>
        <taxon>Eukaryota</taxon>
        <taxon>Fungi</taxon>
        <taxon>Dikarya</taxon>
        <taxon>Ascomycota</taxon>
        <taxon>Saccharomycotina</taxon>
        <taxon>Saccharomycetes</taxon>
        <taxon>Saccharomycetales</taxon>
        <taxon>Saccharomycetaceae</taxon>
        <taxon>Maudiozyma</taxon>
    </lineage>
</organism>
<reference evidence="5 6" key="1">
    <citation type="submission" date="2020-11" db="EMBL/GenBank/DDBJ databases">
        <title>Kefir isolates.</title>
        <authorList>
            <person name="Marcisauskas S."/>
            <person name="Kim Y."/>
            <person name="Blasche S."/>
        </authorList>
    </citation>
    <scope>NUCLEOTIDE SEQUENCE [LARGE SCALE GENOMIC DNA]</scope>
    <source>
        <strain evidence="5 6">OG2</strain>
    </source>
</reference>
<dbReference type="FunFam" id="3.30.70.330:FF:000863">
    <property type="entry name" value="Nucleolar protein"/>
    <property type="match status" value="1"/>
</dbReference>
<gene>
    <name evidence="5" type="ORF">C6P45_003992</name>
</gene>
<dbReference type="PROSITE" id="PS50102">
    <property type="entry name" value="RRM"/>
    <property type="match status" value="2"/>
</dbReference>
<dbReference type="GO" id="GO:0005730">
    <property type="term" value="C:nucleolus"/>
    <property type="evidence" value="ECO:0007669"/>
    <property type="project" value="TreeGrafter"/>
</dbReference>
<dbReference type="PANTHER" id="PTHR23236">
    <property type="entry name" value="EUKARYOTIC TRANSLATION INITIATION FACTOR 4B/4H"/>
    <property type="match status" value="1"/>
</dbReference>
<evidence type="ECO:0000256" key="1">
    <source>
        <dbReference type="ARBA" id="ARBA00022884"/>
    </source>
</evidence>
<feature type="compositionally biased region" description="Polar residues" evidence="3">
    <location>
        <begin position="357"/>
        <end position="385"/>
    </location>
</feature>
<dbReference type="SMART" id="SM00360">
    <property type="entry name" value="RRM"/>
    <property type="match status" value="2"/>
</dbReference>
<keyword evidence="6" id="KW-1185">Reference proteome</keyword>
<dbReference type="InterPro" id="IPR000504">
    <property type="entry name" value="RRM_dom"/>
</dbReference>
<dbReference type="InterPro" id="IPR012677">
    <property type="entry name" value="Nucleotide-bd_a/b_plait_sf"/>
</dbReference>
<dbReference type="CDD" id="cd12397">
    <property type="entry name" value="RRM2_Nop13p_fungi"/>
    <property type="match status" value="1"/>
</dbReference>
<keyword evidence="1 2" id="KW-0694">RNA-binding</keyword>
<feature type="compositionally biased region" description="Polar residues" evidence="3">
    <location>
        <begin position="334"/>
        <end position="344"/>
    </location>
</feature>
<dbReference type="OrthoDB" id="1875751at2759"/>
<dbReference type="AlphaFoldDB" id="A0A9P6WBP2"/>
<dbReference type="Proteomes" id="UP000750334">
    <property type="component" value="Unassembled WGS sequence"/>
</dbReference>
<feature type="domain" description="RRM" evidence="4">
    <location>
        <begin position="244"/>
        <end position="322"/>
    </location>
</feature>
<evidence type="ECO:0000313" key="5">
    <source>
        <dbReference type="EMBL" id="KAG0669215.1"/>
    </source>
</evidence>
<dbReference type="InterPro" id="IPR034226">
    <property type="entry name" value="Nop13/Rnp24_RRM2"/>
</dbReference>
<feature type="domain" description="RRM" evidence="4">
    <location>
        <begin position="131"/>
        <end position="224"/>
    </location>
</feature>
<dbReference type="InterPro" id="IPR035979">
    <property type="entry name" value="RBD_domain_sf"/>
</dbReference>
<feature type="compositionally biased region" description="Polar residues" evidence="3">
    <location>
        <begin position="394"/>
        <end position="405"/>
    </location>
</feature>
<protein>
    <recommendedName>
        <fullName evidence="4">RRM domain-containing protein</fullName>
    </recommendedName>
</protein>
<feature type="region of interest" description="Disordered" evidence="3">
    <location>
        <begin position="85"/>
        <end position="122"/>
    </location>
</feature>